<proteinExistence type="inferred from homology"/>
<keyword evidence="7" id="KW-0175">Coiled coil</keyword>
<dbReference type="PANTHER" id="PTHR10656:SF42">
    <property type="entry name" value="CYCLIC GMP-AMP SYNTHASE-LIKE PROTEIN-RELATED"/>
    <property type="match status" value="1"/>
</dbReference>
<organism evidence="9 10">
    <name type="scientific">Pinctada imbricata</name>
    <name type="common">Atlantic pearl-oyster</name>
    <name type="synonym">Pinctada martensii</name>
    <dbReference type="NCBI Taxonomy" id="66713"/>
    <lineage>
        <taxon>Eukaryota</taxon>
        <taxon>Metazoa</taxon>
        <taxon>Spiralia</taxon>
        <taxon>Lophotrochozoa</taxon>
        <taxon>Mollusca</taxon>
        <taxon>Bivalvia</taxon>
        <taxon>Autobranchia</taxon>
        <taxon>Pteriomorphia</taxon>
        <taxon>Pterioida</taxon>
        <taxon>Pterioidea</taxon>
        <taxon>Pteriidae</taxon>
        <taxon>Pinctada</taxon>
    </lineage>
</organism>
<dbReference type="SMART" id="SM01265">
    <property type="entry name" value="Mab-21"/>
    <property type="match status" value="1"/>
</dbReference>
<evidence type="ECO:0000256" key="5">
    <source>
        <dbReference type="ARBA" id="ARBA00022723"/>
    </source>
</evidence>
<dbReference type="GO" id="GO:0046872">
    <property type="term" value="F:metal ion binding"/>
    <property type="evidence" value="ECO:0007669"/>
    <property type="project" value="UniProtKB-KW"/>
</dbReference>
<dbReference type="AlphaFoldDB" id="A0AA89C9A2"/>
<comment type="similarity">
    <text evidence="2">Belongs to the mab-21 family.</text>
</comment>
<keyword evidence="6" id="KW-0460">Magnesium</keyword>
<reference evidence="9" key="1">
    <citation type="submission" date="2019-08" db="EMBL/GenBank/DDBJ databases">
        <title>The improved chromosome-level genome for the pearl oyster Pinctada fucata martensii using PacBio sequencing and Hi-C.</title>
        <authorList>
            <person name="Zheng Z."/>
        </authorList>
    </citation>
    <scope>NUCLEOTIDE SEQUENCE</scope>
    <source>
        <strain evidence="9">ZZ-2019</strain>
        <tissue evidence="9">Adductor muscle</tissue>
    </source>
</reference>
<dbReference type="InterPro" id="IPR046906">
    <property type="entry name" value="Mab-21_HhH/H2TH-like"/>
</dbReference>
<keyword evidence="10" id="KW-1185">Reference proteome</keyword>
<name>A0AA89C9A2_PINIB</name>
<dbReference type="PANTHER" id="PTHR10656">
    <property type="entry name" value="CELL FATE DETERMINING PROTEIN MAB21-RELATED"/>
    <property type="match status" value="1"/>
</dbReference>
<dbReference type="InterPro" id="IPR024810">
    <property type="entry name" value="MAB21L/cGLR"/>
</dbReference>
<dbReference type="Pfam" id="PF20266">
    <property type="entry name" value="Mab-21_C"/>
    <property type="match status" value="1"/>
</dbReference>
<evidence type="ECO:0000259" key="8">
    <source>
        <dbReference type="Pfam" id="PF20266"/>
    </source>
</evidence>
<dbReference type="Gene3D" id="1.10.1410.40">
    <property type="match status" value="1"/>
</dbReference>
<evidence type="ECO:0000256" key="4">
    <source>
        <dbReference type="ARBA" id="ARBA00022695"/>
    </source>
</evidence>
<evidence type="ECO:0000256" key="1">
    <source>
        <dbReference type="ARBA" id="ARBA00001946"/>
    </source>
</evidence>
<dbReference type="Proteomes" id="UP001186944">
    <property type="component" value="Unassembled WGS sequence"/>
</dbReference>
<evidence type="ECO:0000256" key="3">
    <source>
        <dbReference type="ARBA" id="ARBA00022679"/>
    </source>
</evidence>
<evidence type="ECO:0000313" key="10">
    <source>
        <dbReference type="Proteomes" id="UP001186944"/>
    </source>
</evidence>
<evidence type="ECO:0000256" key="7">
    <source>
        <dbReference type="SAM" id="Coils"/>
    </source>
</evidence>
<keyword evidence="3" id="KW-0808">Transferase</keyword>
<evidence type="ECO:0000313" key="9">
    <source>
        <dbReference type="EMBL" id="KAK3100626.1"/>
    </source>
</evidence>
<accession>A0AA89C9A2</accession>
<feature type="domain" description="Mab-21-like HhH/H2TH-like" evidence="8">
    <location>
        <begin position="278"/>
        <end position="356"/>
    </location>
</feature>
<gene>
    <name evidence="9" type="ORF">FSP39_022777</name>
</gene>
<keyword evidence="5" id="KW-0479">Metal-binding</keyword>
<keyword evidence="4" id="KW-0548">Nucleotidyltransferase</keyword>
<comment type="caution">
    <text evidence="9">The sequence shown here is derived from an EMBL/GenBank/DDBJ whole genome shotgun (WGS) entry which is preliminary data.</text>
</comment>
<sequence>MENRRRALFEMIYEKECVMQETIEDLHDIEENVRKILRQLLDKLQKEDPSFRVKEIVPTGSFYEGTKVRVPDEFDYMIVLDPCAFSTSLKLGSGCESSPWFKHIELEGSKSARGFLLYDNHVRKPVVVEGDFWKRVGQIVRSCPITLQTRYGKIVTKEVTDHKLFLDYSQENRRQNTVQEYHGRHLALISINRKEIGVDMMLAFEHPQPESVLAHTYFPKAYREMLSGFGCHLVTKSCHSTIKENEGTTYLSYRCRCWFISFAKMETEMMRRLDNIHKKCFKILKALLIGDASYPGKCMNLSSYVLKTAVLFHVFGENPCLETLRFESCISQILQYLKKGFENINMPCFFARDMNVWGRVVVAPVLENDYGYGIDVPTVYSMLWVEFWRRVMMVVEDLLDDKPDSKAQNWPALLDELAHFRALVSFLLQEYFRSKQDKSRGVIGPGAGSIHPFNHIPPKIASIFPQYIEDWKKIVTSRKFDLKRLVDIADQGQEKTLYKRKP</sequence>
<evidence type="ECO:0000256" key="2">
    <source>
        <dbReference type="ARBA" id="ARBA00008307"/>
    </source>
</evidence>
<evidence type="ECO:0000256" key="6">
    <source>
        <dbReference type="ARBA" id="ARBA00022842"/>
    </source>
</evidence>
<feature type="coiled-coil region" evidence="7">
    <location>
        <begin position="19"/>
        <end position="47"/>
    </location>
</feature>
<dbReference type="EMBL" id="VSWD01000006">
    <property type="protein sequence ID" value="KAK3100626.1"/>
    <property type="molecule type" value="Genomic_DNA"/>
</dbReference>
<comment type="cofactor">
    <cofactor evidence="1">
        <name>Mg(2+)</name>
        <dbReference type="ChEBI" id="CHEBI:18420"/>
    </cofactor>
</comment>
<dbReference type="GO" id="GO:0016779">
    <property type="term" value="F:nucleotidyltransferase activity"/>
    <property type="evidence" value="ECO:0007669"/>
    <property type="project" value="UniProtKB-KW"/>
</dbReference>
<dbReference type="Gene3D" id="3.30.460.90">
    <property type="match status" value="1"/>
</dbReference>
<protein>
    <recommendedName>
        <fullName evidence="8">Mab-21-like HhH/H2TH-like domain-containing protein</fullName>
    </recommendedName>
</protein>